<feature type="region of interest" description="Disordered" evidence="1">
    <location>
        <begin position="41"/>
        <end position="93"/>
    </location>
</feature>
<dbReference type="EMBL" id="JAGDFM010000019">
    <property type="protein sequence ID" value="KAG7391587.1"/>
    <property type="molecule type" value="Genomic_DNA"/>
</dbReference>
<name>A0A8T1WD04_9STRA</name>
<dbReference type="CDD" id="cd14688">
    <property type="entry name" value="bZIP_YAP"/>
    <property type="match status" value="1"/>
</dbReference>
<organism evidence="2 3">
    <name type="scientific">Phytophthora pseudosyringae</name>
    <dbReference type="NCBI Taxonomy" id="221518"/>
    <lineage>
        <taxon>Eukaryota</taxon>
        <taxon>Sar</taxon>
        <taxon>Stramenopiles</taxon>
        <taxon>Oomycota</taxon>
        <taxon>Peronosporomycetes</taxon>
        <taxon>Peronosporales</taxon>
        <taxon>Peronosporaceae</taxon>
        <taxon>Phytophthora</taxon>
    </lineage>
</organism>
<gene>
    <name evidence="2" type="ORF">PHYPSEUDO_004089</name>
</gene>
<evidence type="ECO:0000256" key="1">
    <source>
        <dbReference type="SAM" id="MobiDB-lite"/>
    </source>
</evidence>
<keyword evidence="3" id="KW-1185">Reference proteome</keyword>
<dbReference type="AlphaFoldDB" id="A0A8T1WD04"/>
<dbReference type="Proteomes" id="UP000694044">
    <property type="component" value="Unassembled WGS sequence"/>
</dbReference>
<proteinExistence type="predicted"/>
<dbReference type="OrthoDB" id="114349at2759"/>
<evidence type="ECO:0000313" key="3">
    <source>
        <dbReference type="Proteomes" id="UP000694044"/>
    </source>
</evidence>
<feature type="compositionally biased region" description="Polar residues" evidence="1">
    <location>
        <begin position="41"/>
        <end position="57"/>
    </location>
</feature>
<accession>A0A8T1WD04</accession>
<protein>
    <recommendedName>
        <fullName evidence="4">Bzip transcription factor</fullName>
    </recommendedName>
</protein>
<reference evidence="2" key="1">
    <citation type="submission" date="2021-02" db="EMBL/GenBank/DDBJ databases">
        <authorList>
            <person name="Palmer J.M."/>
        </authorList>
    </citation>
    <scope>NUCLEOTIDE SEQUENCE</scope>
    <source>
        <strain evidence="2">SCRP734</strain>
    </source>
</reference>
<sequence>MTVSSATLAELGAMEGPIKMAAPHCITPASCEQCHAPQVATSVPLSGSSRPESQRSVQAKRKRKRKLSDYYKTPARRQQCRTNQARYRSRQREYQAQLEQNVEQLRQEVGDLRRKHRDLSSREPSTESPWSVVAEVFRLVESSFRSSWRTIVRTRGGLRGVDTLLEQLRQFSQYFGNPNLQLVRVDSVAPCVLAARAKLRVTVSELSLKRIFVSEEDEPRRMTHHQHLLDQRLEFSCTMNFLFDEESYRVVRLESTIDPVTALLRALGNLTDVADVLEHAPITPECTVGGGLVVGYRQN</sequence>
<evidence type="ECO:0008006" key="4">
    <source>
        <dbReference type="Google" id="ProtNLM"/>
    </source>
</evidence>
<evidence type="ECO:0000313" key="2">
    <source>
        <dbReference type="EMBL" id="KAG7391587.1"/>
    </source>
</evidence>
<comment type="caution">
    <text evidence="2">The sequence shown here is derived from an EMBL/GenBank/DDBJ whole genome shotgun (WGS) entry which is preliminary data.</text>
</comment>